<keyword evidence="8" id="KW-1185">Reference proteome</keyword>
<dbReference type="STRING" id="1082479.SAMN05216241_101147"/>
<evidence type="ECO:0000256" key="3">
    <source>
        <dbReference type="ARBA" id="ARBA00022692"/>
    </source>
</evidence>
<evidence type="ECO:0000313" key="7">
    <source>
        <dbReference type="EMBL" id="SDF45397.1"/>
    </source>
</evidence>
<dbReference type="RefSeq" id="WP_090018206.1">
    <property type="nucleotide sequence ID" value="NZ_FNCE01000001.1"/>
</dbReference>
<keyword evidence="3 6" id="KW-0812">Transmembrane</keyword>
<sequence>MDGSLIIVGIAVALFTGVNNGGSSIGASFGPAVGSGIVGYRMAGILMTGAVLAGGLIVGPNVVDTLGHKFVSAEHMSLPAAIGVLLFTSAGILFGNLRGVSVSTSETAVGAVAGLGAALGVLNWKTLAIVITWWLVSPLIALAISALIGRYYYQRLTSALQLNSESRKPIARIAVVVIACYMGFSAGASNVANAVAPLVGAGELDMTSGILMGALAMGVGGFIFGPYTMRTVGTGITDLSTEGALIAMVIAATIITVLSYAGIPVSLAVTAITCVIGMGWGRQLAEQAEQKADGGNPGNNNGQVRFSRATTARIILTWTGSPVIAFAPAYAVFALAHAAGLI</sequence>
<feature type="transmembrane region" description="Helical" evidence="6">
    <location>
        <begin position="75"/>
        <end position="95"/>
    </location>
</feature>
<evidence type="ECO:0000256" key="4">
    <source>
        <dbReference type="ARBA" id="ARBA00022989"/>
    </source>
</evidence>
<dbReference type="GO" id="GO:0016020">
    <property type="term" value="C:membrane"/>
    <property type="evidence" value="ECO:0007669"/>
    <property type="project" value="UniProtKB-SubCell"/>
</dbReference>
<organism evidence="7 8">
    <name type="scientific">Limimonas halophila</name>
    <dbReference type="NCBI Taxonomy" id="1082479"/>
    <lineage>
        <taxon>Bacteria</taxon>
        <taxon>Pseudomonadati</taxon>
        <taxon>Pseudomonadota</taxon>
        <taxon>Alphaproteobacteria</taxon>
        <taxon>Rhodospirillales</taxon>
        <taxon>Rhodovibrionaceae</taxon>
        <taxon>Limimonas</taxon>
    </lineage>
</organism>
<reference evidence="7 8" key="1">
    <citation type="submission" date="2016-10" db="EMBL/GenBank/DDBJ databases">
        <authorList>
            <person name="de Groot N.N."/>
        </authorList>
    </citation>
    <scope>NUCLEOTIDE SEQUENCE [LARGE SCALE GENOMIC DNA]</scope>
    <source>
        <strain evidence="7 8">DSM 25584</strain>
    </source>
</reference>
<feature type="transmembrane region" description="Helical" evidence="6">
    <location>
        <begin position="170"/>
        <end position="188"/>
    </location>
</feature>
<evidence type="ECO:0000256" key="5">
    <source>
        <dbReference type="ARBA" id="ARBA00023136"/>
    </source>
</evidence>
<accession>A0A1G7L790</accession>
<dbReference type="InterPro" id="IPR001204">
    <property type="entry name" value="Phos_transporter"/>
</dbReference>
<keyword evidence="4 6" id="KW-1133">Transmembrane helix</keyword>
<protein>
    <submittedName>
        <fullName evidence="7">Inorganic phosphate transporter, PiT family</fullName>
    </submittedName>
</protein>
<dbReference type="GO" id="GO:0005315">
    <property type="term" value="F:phosphate transmembrane transporter activity"/>
    <property type="evidence" value="ECO:0007669"/>
    <property type="project" value="InterPro"/>
</dbReference>
<dbReference type="PANTHER" id="PTHR11101:SF80">
    <property type="entry name" value="PHOSPHATE TRANSPORTER"/>
    <property type="match status" value="1"/>
</dbReference>
<feature type="transmembrane region" description="Helical" evidence="6">
    <location>
        <begin position="127"/>
        <end position="149"/>
    </location>
</feature>
<dbReference type="PANTHER" id="PTHR11101">
    <property type="entry name" value="PHOSPHATE TRANSPORTER"/>
    <property type="match status" value="1"/>
</dbReference>
<evidence type="ECO:0000256" key="1">
    <source>
        <dbReference type="ARBA" id="ARBA00004141"/>
    </source>
</evidence>
<feature type="transmembrane region" description="Helical" evidence="6">
    <location>
        <begin position="315"/>
        <end position="339"/>
    </location>
</feature>
<proteinExistence type="predicted"/>
<dbReference type="OrthoDB" id="1525284at2"/>
<dbReference type="Pfam" id="PF01384">
    <property type="entry name" value="PHO4"/>
    <property type="match status" value="1"/>
</dbReference>
<feature type="transmembrane region" description="Helical" evidence="6">
    <location>
        <begin position="44"/>
        <end position="63"/>
    </location>
</feature>
<dbReference type="AlphaFoldDB" id="A0A1G7L790"/>
<feature type="transmembrane region" description="Helical" evidence="6">
    <location>
        <begin position="208"/>
        <end position="227"/>
    </location>
</feature>
<dbReference type="Proteomes" id="UP000199415">
    <property type="component" value="Unassembled WGS sequence"/>
</dbReference>
<feature type="transmembrane region" description="Helical" evidence="6">
    <location>
        <begin position="239"/>
        <end position="257"/>
    </location>
</feature>
<name>A0A1G7L790_9PROT</name>
<keyword evidence="2" id="KW-0813">Transport</keyword>
<gene>
    <name evidence="7" type="ORF">SAMN05216241_101147</name>
</gene>
<evidence type="ECO:0000256" key="6">
    <source>
        <dbReference type="SAM" id="Phobius"/>
    </source>
</evidence>
<keyword evidence="5 6" id="KW-0472">Membrane</keyword>
<evidence type="ECO:0000256" key="2">
    <source>
        <dbReference type="ARBA" id="ARBA00022448"/>
    </source>
</evidence>
<evidence type="ECO:0000313" key="8">
    <source>
        <dbReference type="Proteomes" id="UP000199415"/>
    </source>
</evidence>
<dbReference type="GO" id="GO:0035435">
    <property type="term" value="P:phosphate ion transmembrane transport"/>
    <property type="evidence" value="ECO:0007669"/>
    <property type="project" value="TreeGrafter"/>
</dbReference>
<comment type="subcellular location">
    <subcellularLocation>
        <location evidence="1">Membrane</location>
        <topology evidence="1">Multi-pass membrane protein</topology>
    </subcellularLocation>
</comment>
<dbReference type="EMBL" id="FNCE01000001">
    <property type="protein sequence ID" value="SDF45397.1"/>
    <property type="molecule type" value="Genomic_DNA"/>
</dbReference>